<reference evidence="4 5" key="1">
    <citation type="submission" date="2024-01" db="EMBL/GenBank/DDBJ databases">
        <title>A draft genome for the cacao thread blight pathogen Marasmiellus scandens.</title>
        <authorList>
            <person name="Baruah I.K."/>
            <person name="Leung J."/>
            <person name="Bukari Y."/>
            <person name="Amoako-Attah I."/>
            <person name="Meinhardt L.W."/>
            <person name="Bailey B.A."/>
            <person name="Cohen S.P."/>
        </authorList>
    </citation>
    <scope>NUCLEOTIDE SEQUENCE [LARGE SCALE GENOMIC DNA]</scope>
    <source>
        <strain evidence="4 5">GH-19</strain>
    </source>
</reference>
<protein>
    <recommendedName>
        <fullName evidence="6">NAD(P)-binding protein</fullName>
    </recommendedName>
</protein>
<gene>
    <name evidence="4" type="ORF">VKT23_014868</name>
</gene>
<dbReference type="PRINTS" id="PR00081">
    <property type="entry name" value="GDHRDH"/>
</dbReference>
<dbReference type="InterPro" id="IPR036291">
    <property type="entry name" value="NAD(P)-bd_dom_sf"/>
</dbReference>
<dbReference type="EMBL" id="JBANRG010000047">
    <property type="protein sequence ID" value="KAK7445449.1"/>
    <property type="molecule type" value="Genomic_DNA"/>
</dbReference>
<comment type="similarity">
    <text evidence="1 3">Belongs to the short-chain dehydrogenases/reductases (SDR) family.</text>
</comment>
<comment type="caution">
    <text evidence="4">The sequence shown here is derived from an EMBL/GenBank/DDBJ whole genome shotgun (WGS) entry which is preliminary data.</text>
</comment>
<dbReference type="CDD" id="cd05374">
    <property type="entry name" value="17beta-HSD-like_SDR_c"/>
    <property type="match status" value="1"/>
</dbReference>
<dbReference type="Pfam" id="PF00106">
    <property type="entry name" value="adh_short"/>
    <property type="match status" value="1"/>
</dbReference>
<dbReference type="PRINTS" id="PR00080">
    <property type="entry name" value="SDRFAMILY"/>
</dbReference>
<evidence type="ECO:0000313" key="5">
    <source>
        <dbReference type="Proteomes" id="UP001498398"/>
    </source>
</evidence>
<dbReference type="SUPFAM" id="SSF51735">
    <property type="entry name" value="NAD(P)-binding Rossmann-fold domains"/>
    <property type="match status" value="1"/>
</dbReference>
<evidence type="ECO:0000256" key="2">
    <source>
        <dbReference type="ARBA" id="ARBA00023002"/>
    </source>
</evidence>
<dbReference type="InterPro" id="IPR051911">
    <property type="entry name" value="SDR_oxidoreductase"/>
</dbReference>
<dbReference type="Proteomes" id="UP001498398">
    <property type="component" value="Unassembled WGS sequence"/>
</dbReference>
<dbReference type="InterPro" id="IPR002347">
    <property type="entry name" value="SDR_fam"/>
</dbReference>
<organism evidence="4 5">
    <name type="scientific">Marasmiellus scandens</name>
    <dbReference type="NCBI Taxonomy" id="2682957"/>
    <lineage>
        <taxon>Eukaryota</taxon>
        <taxon>Fungi</taxon>
        <taxon>Dikarya</taxon>
        <taxon>Basidiomycota</taxon>
        <taxon>Agaricomycotina</taxon>
        <taxon>Agaricomycetes</taxon>
        <taxon>Agaricomycetidae</taxon>
        <taxon>Agaricales</taxon>
        <taxon>Marasmiineae</taxon>
        <taxon>Omphalotaceae</taxon>
        <taxon>Marasmiellus</taxon>
    </lineage>
</organism>
<evidence type="ECO:0000256" key="3">
    <source>
        <dbReference type="RuleBase" id="RU000363"/>
    </source>
</evidence>
<accession>A0ABR1J3X9</accession>
<evidence type="ECO:0000313" key="4">
    <source>
        <dbReference type="EMBL" id="KAK7445449.1"/>
    </source>
</evidence>
<proteinExistence type="inferred from homology"/>
<keyword evidence="5" id="KW-1185">Reference proteome</keyword>
<evidence type="ECO:0000256" key="1">
    <source>
        <dbReference type="ARBA" id="ARBA00006484"/>
    </source>
</evidence>
<sequence>MTLKQQLVWFITGTTSGFGQRLVIAALARGDLVIATARSFERLQETYGPAPSDNLRLLQLDITSGYESIKQVVDAAVRFWGRIDVLVNNAGNGYLGLVEESGSKMIRQQFETNVFGTVDVTNAVLPFMRARKQGVVVVIGSRSIWRADTPGLGTYAASKAAIHAITEALSKELAPLGIKVLLVAPGAFRTEGIYGIPFNTSNPISDYDDLRNMACARYLQIPGNEPGNPVKAMEALVDVVRGEGCAEGKKWPAILPLGIDAEADMRSKWDTFMNVLGEWGDVVRSVCFPK</sequence>
<dbReference type="Gene3D" id="3.40.50.720">
    <property type="entry name" value="NAD(P)-binding Rossmann-like Domain"/>
    <property type="match status" value="1"/>
</dbReference>
<dbReference type="PANTHER" id="PTHR43976">
    <property type="entry name" value="SHORT CHAIN DEHYDROGENASE"/>
    <property type="match status" value="1"/>
</dbReference>
<dbReference type="PANTHER" id="PTHR43976:SF16">
    <property type="entry name" value="SHORT-CHAIN DEHYDROGENASE_REDUCTASE FAMILY PROTEIN"/>
    <property type="match status" value="1"/>
</dbReference>
<evidence type="ECO:0008006" key="6">
    <source>
        <dbReference type="Google" id="ProtNLM"/>
    </source>
</evidence>
<keyword evidence="2" id="KW-0560">Oxidoreductase</keyword>
<name>A0ABR1J3X9_9AGAR</name>